<proteinExistence type="predicted"/>
<sequence length="235" mass="25162">MSDAKTGLKDRLLSWVQSTRFKISCQNSDSECSSEKQKAAGFFEDEPVTCPPGSVPETFTFKCPGDMCSPDQNLPNPEPEKPKIPTKSKSDNCGGGGGGELAKTPNNCCVVVEQVKMDKQKNQCPEKESKEKPTNFEDIVPPITTKLPDTKSFKCPGPECDDKAAGECVEEKKIADTCNNNGSKKCGCGPVAGKPCNCPRTPPPRPAKPPGCDCKSGVCGPNTSCEVLPLTMKRK</sequence>
<feature type="compositionally biased region" description="Basic and acidic residues" evidence="1">
    <location>
        <begin position="120"/>
        <end position="135"/>
    </location>
</feature>
<dbReference type="Proteomes" id="UP000094527">
    <property type="component" value="Unassembled WGS sequence"/>
</dbReference>
<evidence type="ECO:0000313" key="3">
    <source>
        <dbReference type="Proteomes" id="UP000094527"/>
    </source>
</evidence>
<comment type="caution">
    <text evidence="2">The sequence shown here is derived from an EMBL/GenBank/DDBJ whole genome shotgun (WGS) entry which is preliminary data.</text>
</comment>
<protein>
    <submittedName>
        <fullName evidence="2">Uncharacterized protein</fullName>
    </submittedName>
</protein>
<dbReference type="AlphaFoldDB" id="A0A1D2MRR5"/>
<feature type="region of interest" description="Disordered" evidence="1">
    <location>
        <begin position="66"/>
        <end position="103"/>
    </location>
</feature>
<evidence type="ECO:0000313" key="2">
    <source>
        <dbReference type="EMBL" id="ODM95591.1"/>
    </source>
</evidence>
<evidence type="ECO:0000256" key="1">
    <source>
        <dbReference type="SAM" id="MobiDB-lite"/>
    </source>
</evidence>
<reference evidence="2 3" key="1">
    <citation type="journal article" date="2016" name="Genome Biol. Evol.">
        <title>Gene Family Evolution Reflects Adaptation to Soil Environmental Stressors in the Genome of the Collembolan Orchesella cincta.</title>
        <authorList>
            <person name="Faddeeva-Vakhrusheva A."/>
            <person name="Derks M.F."/>
            <person name="Anvar S.Y."/>
            <person name="Agamennone V."/>
            <person name="Suring W."/>
            <person name="Smit S."/>
            <person name="van Straalen N.M."/>
            <person name="Roelofs D."/>
        </authorList>
    </citation>
    <scope>NUCLEOTIDE SEQUENCE [LARGE SCALE GENOMIC DNA]</scope>
    <source>
        <tissue evidence="2">Mixed pool</tissue>
    </source>
</reference>
<organism evidence="2 3">
    <name type="scientific">Orchesella cincta</name>
    <name type="common">Springtail</name>
    <name type="synonym">Podura cincta</name>
    <dbReference type="NCBI Taxonomy" id="48709"/>
    <lineage>
        <taxon>Eukaryota</taxon>
        <taxon>Metazoa</taxon>
        <taxon>Ecdysozoa</taxon>
        <taxon>Arthropoda</taxon>
        <taxon>Hexapoda</taxon>
        <taxon>Collembola</taxon>
        <taxon>Entomobryomorpha</taxon>
        <taxon>Entomobryoidea</taxon>
        <taxon>Orchesellidae</taxon>
        <taxon>Orchesellinae</taxon>
        <taxon>Orchesella</taxon>
    </lineage>
</organism>
<gene>
    <name evidence="2" type="ORF">Ocin01_11082</name>
</gene>
<dbReference type="EMBL" id="LJIJ01000647">
    <property type="protein sequence ID" value="ODM95591.1"/>
    <property type="molecule type" value="Genomic_DNA"/>
</dbReference>
<name>A0A1D2MRR5_ORCCI</name>
<keyword evidence="3" id="KW-1185">Reference proteome</keyword>
<feature type="region of interest" description="Disordered" evidence="1">
    <location>
        <begin position="120"/>
        <end position="150"/>
    </location>
</feature>
<accession>A0A1D2MRR5</accession>